<accession>A0A951UR22</accession>
<gene>
    <name evidence="2" type="ORF">KME15_20475</name>
</gene>
<keyword evidence="1" id="KW-0472">Membrane</keyword>
<comment type="caution">
    <text evidence="2">The sequence shown here is derived from an EMBL/GenBank/DDBJ whole genome shotgun (WGS) entry which is preliminary data.</text>
</comment>
<dbReference type="AlphaFoldDB" id="A0A951UR22"/>
<organism evidence="2 3">
    <name type="scientific">Drouetiella hepatica Uher 2000/2452</name>
    <dbReference type="NCBI Taxonomy" id="904376"/>
    <lineage>
        <taxon>Bacteria</taxon>
        <taxon>Bacillati</taxon>
        <taxon>Cyanobacteriota</taxon>
        <taxon>Cyanophyceae</taxon>
        <taxon>Oculatellales</taxon>
        <taxon>Oculatellaceae</taxon>
        <taxon>Drouetiella</taxon>
    </lineage>
</organism>
<reference evidence="2" key="1">
    <citation type="submission" date="2021-05" db="EMBL/GenBank/DDBJ databases">
        <authorList>
            <person name="Pietrasiak N."/>
            <person name="Ward R."/>
            <person name="Stajich J.E."/>
            <person name="Kurbessoian T."/>
        </authorList>
    </citation>
    <scope>NUCLEOTIDE SEQUENCE</scope>
    <source>
        <strain evidence="2">UHER 2000/2452</strain>
    </source>
</reference>
<keyword evidence="1" id="KW-0812">Transmembrane</keyword>
<feature type="transmembrane region" description="Helical" evidence="1">
    <location>
        <begin position="55"/>
        <end position="75"/>
    </location>
</feature>
<dbReference type="Proteomes" id="UP000757435">
    <property type="component" value="Unassembled WGS sequence"/>
</dbReference>
<reference evidence="2" key="2">
    <citation type="journal article" date="2022" name="Microbiol. Resour. Announc.">
        <title>Metagenome Sequencing to Explore Phylogenomics of Terrestrial Cyanobacteria.</title>
        <authorList>
            <person name="Ward R.D."/>
            <person name="Stajich J.E."/>
            <person name="Johansen J.R."/>
            <person name="Huntemann M."/>
            <person name="Clum A."/>
            <person name="Foster B."/>
            <person name="Foster B."/>
            <person name="Roux S."/>
            <person name="Palaniappan K."/>
            <person name="Varghese N."/>
            <person name="Mukherjee S."/>
            <person name="Reddy T.B.K."/>
            <person name="Daum C."/>
            <person name="Copeland A."/>
            <person name="Chen I.A."/>
            <person name="Ivanova N.N."/>
            <person name="Kyrpides N.C."/>
            <person name="Shapiro N."/>
            <person name="Eloe-Fadrosh E.A."/>
            <person name="Pietrasiak N."/>
        </authorList>
    </citation>
    <scope>NUCLEOTIDE SEQUENCE</scope>
    <source>
        <strain evidence="2">UHER 2000/2452</strain>
    </source>
</reference>
<protein>
    <submittedName>
        <fullName evidence="2">Uncharacterized protein</fullName>
    </submittedName>
</protein>
<proteinExistence type="predicted"/>
<evidence type="ECO:0000256" key="1">
    <source>
        <dbReference type="SAM" id="Phobius"/>
    </source>
</evidence>
<evidence type="ECO:0000313" key="3">
    <source>
        <dbReference type="Proteomes" id="UP000757435"/>
    </source>
</evidence>
<sequence length="316" mass="36471">MSAKFLEGLGGKLAEQWVATLLTPAFVFWAGGFAAGIQCYGWISFTAWFTNQPEPLQIALLVGGFCLIAASAFVIQRFDLVVLRFLEGYWHPWLRSPRRWLIKRQAARIRKMGDRFQTLASLEPTQRTAELIDEYVQLDWQLMHTPLRPDRLMPTRLGNVLRAAELRPLEKYGLDAVICWPRLWLLLPDGVKKDLQEARADLNTAARVWLWSLLFMGWSLIFWCPWSWWTALVGLASALFAYYAWMLEAAGTYADLLESTFDLYRPLLYQSLRWALPTNPLEERKLGEALTEYLWRGSDAAYPIFTQPNPTHPDPK</sequence>
<evidence type="ECO:0000313" key="2">
    <source>
        <dbReference type="EMBL" id="MBW4661058.1"/>
    </source>
</evidence>
<name>A0A951UR22_9CYAN</name>
<keyword evidence="1" id="KW-1133">Transmembrane helix</keyword>
<dbReference type="EMBL" id="JAHHHD010000029">
    <property type="protein sequence ID" value="MBW4661058.1"/>
    <property type="molecule type" value="Genomic_DNA"/>
</dbReference>
<feature type="transmembrane region" description="Helical" evidence="1">
    <location>
        <begin position="202"/>
        <end position="221"/>
    </location>
</feature>
<feature type="transmembrane region" description="Helical" evidence="1">
    <location>
        <begin position="21"/>
        <end position="43"/>
    </location>
</feature>